<dbReference type="Proteomes" id="UP000190274">
    <property type="component" value="Chromosome A"/>
</dbReference>
<dbReference type="STRING" id="1266660.A0A1G4IN60"/>
<dbReference type="OrthoDB" id="10256176at2759"/>
<dbReference type="InterPro" id="IPR029063">
    <property type="entry name" value="SAM-dependent_MTases_sf"/>
</dbReference>
<feature type="compositionally biased region" description="Low complexity" evidence="1">
    <location>
        <begin position="371"/>
        <end position="392"/>
    </location>
</feature>
<keyword evidence="3" id="KW-1185">Reference proteome</keyword>
<protein>
    <submittedName>
        <fullName evidence="2">LADA_0A03598g1_1</fullName>
    </submittedName>
</protein>
<reference evidence="2 3" key="1">
    <citation type="submission" date="2016-03" db="EMBL/GenBank/DDBJ databases">
        <authorList>
            <person name="Devillers H."/>
        </authorList>
    </citation>
    <scope>NUCLEOTIDE SEQUENCE [LARGE SCALE GENOMIC DNA]</scope>
    <source>
        <strain evidence="2">CBS 10888</strain>
    </source>
</reference>
<evidence type="ECO:0000256" key="1">
    <source>
        <dbReference type="SAM" id="MobiDB-lite"/>
    </source>
</evidence>
<gene>
    <name evidence="2" type="ORF">LADA_0A03598G</name>
</gene>
<evidence type="ECO:0000313" key="3">
    <source>
        <dbReference type="Proteomes" id="UP000190274"/>
    </source>
</evidence>
<feature type="compositionally biased region" description="Polar residues" evidence="1">
    <location>
        <begin position="512"/>
        <end position="521"/>
    </location>
</feature>
<dbReference type="EMBL" id="LT598460">
    <property type="protein sequence ID" value="SCU78061.1"/>
    <property type="molecule type" value="Genomic_DNA"/>
</dbReference>
<accession>A0A1G4IN60</accession>
<feature type="region of interest" description="Disordered" evidence="1">
    <location>
        <begin position="371"/>
        <end position="428"/>
    </location>
</feature>
<feature type="compositionally biased region" description="Low complexity" evidence="1">
    <location>
        <begin position="63"/>
        <end position="75"/>
    </location>
</feature>
<dbReference type="Gene3D" id="3.40.50.150">
    <property type="entry name" value="Vaccinia Virus protein VP39"/>
    <property type="match status" value="1"/>
</dbReference>
<feature type="compositionally biased region" description="Polar residues" evidence="1">
    <location>
        <begin position="35"/>
        <end position="51"/>
    </location>
</feature>
<feature type="region of interest" description="Disordered" evidence="1">
    <location>
        <begin position="505"/>
        <end position="526"/>
    </location>
</feature>
<feature type="compositionally biased region" description="Polar residues" evidence="1">
    <location>
        <begin position="397"/>
        <end position="428"/>
    </location>
</feature>
<dbReference type="SUPFAM" id="SSF53335">
    <property type="entry name" value="S-adenosyl-L-methionine-dependent methyltransferases"/>
    <property type="match status" value="1"/>
</dbReference>
<feature type="compositionally biased region" description="Low complexity" evidence="1">
    <location>
        <begin position="86"/>
        <end position="115"/>
    </location>
</feature>
<feature type="region of interest" description="Disordered" evidence="1">
    <location>
        <begin position="444"/>
        <end position="490"/>
    </location>
</feature>
<name>A0A1G4IN60_9SACH</name>
<evidence type="ECO:0000313" key="2">
    <source>
        <dbReference type="EMBL" id="SCU78061.1"/>
    </source>
</evidence>
<proteinExistence type="predicted"/>
<organism evidence="2 3">
    <name type="scientific">Lachancea dasiensis</name>
    <dbReference type="NCBI Taxonomy" id="1072105"/>
    <lineage>
        <taxon>Eukaryota</taxon>
        <taxon>Fungi</taxon>
        <taxon>Dikarya</taxon>
        <taxon>Ascomycota</taxon>
        <taxon>Saccharomycotina</taxon>
        <taxon>Saccharomycetes</taxon>
        <taxon>Saccharomycetales</taxon>
        <taxon>Saccharomycetaceae</taxon>
        <taxon>Lachancea</taxon>
    </lineage>
</organism>
<feature type="compositionally biased region" description="Polar residues" evidence="1">
    <location>
        <begin position="459"/>
        <end position="470"/>
    </location>
</feature>
<feature type="compositionally biased region" description="Basic and acidic residues" evidence="1">
    <location>
        <begin position="1"/>
        <end position="12"/>
    </location>
</feature>
<sequence length="783" mass="86558">MEVKNLHRKMDTGDLEGSTRRNSHRGSTLKAKATDTLSVSGTSSAGNSLTASVPSDSSKDTKSSPSWTSSISTITEELPAPEVPESMTRVSSSSSVASMQNRSAPVGASSSSSPPQLKRGNSDVVRSWNVLPKIGETLHQHKYSMNVAVHSVNGTPRRIVYDPRYNPICPKLEIFYMFNAQSPPVDSYVHAKSRLQSFVKFLEVYHNSRRFAAACMPFNVSVSANALASGYPSFTSGVNYQEIGEVIQLWHLQALKFLLDKKSFLYSRDIVEYLVDFAPKKYALLKNKPLSGDAASRTYEETVQRADILLLRCSFEEELGWQLALDEPNWNVIDLFIDFSLLRKPSFTTGYDDPNDTLKLRYENDENLFSSSSASSASSASSPGSNSNSPGAKVQEDVTSPAPNGSKSVSSPPQSMLQSSRPTKSSSIIVQDCVGRDLAELSPKMQQNQEIAESRRPSVSETPSQESLSEPQVKGKGKKEQTSMLGRGSSAFGLSSFFRRRNSHAGVEKNDSAASSRQSSPHEAAKVPLNIQNKYLEDYYASTLANYRKLVTPAHKLFSEKVTSKQDQHEKTPGVKETRSYQEDFRQVKLPFNDNALPVVMCPDIWFSVELRKWKGLLSEIFRCIRPGGYLETSTCNFATVNDCNDLEKSANEFSTSAEMKALKDAISLEAARTGIQVFPMRHLVPVLKKVGFVNIKHSVVSIKRGDLTNKMGMLFEFLAMHQYDYQLRANFLSSKTAPAGTDLASFPLRYINEHMDKADENAGVLRFVLISAQKPDVGTDTS</sequence>
<dbReference type="AlphaFoldDB" id="A0A1G4IN60"/>
<feature type="region of interest" description="Disordered" evidence="1">
    <location>
        <begin position="1"/>
        <end position="122"/>
    </location>
</feature>